<dbReference type="PANTHER" id="PTHR23028">
    <property type="entry name" value="ACETYLTRANSFERASE"/>
    <property type="match status" value="1"/>
</dbReference>
<feature type="transmembrane region" description="Helical" evidence="1">
    <location>
        <begin position="216"/>
        <end position="240"/>
    </location>
</feature>
<dbReference type="EMBL" id="BAAAFE010000003">
    <property type="protein sequence ID" value="GAA0862453.1"/>
    <property type="molecule type" value="Genomic_DNA"/>
</dbReference>
<feature type="transmembrane region" description="Helical" evidence="1">
    <location>
        <begin position="284"/>
        <end position="302"/>
    </location>
</feature>
<feature type="domain" description="Acyltransferase 3" evidence="2">
    <location>
        <begin position="2"/>
        <end position="269"/>
    </location>
</feature>
<reference evidence="3 4" key="1">
    <citation type="journal article" date="2019" name="Int. J. Syst. Evol. Microbiol.">
        <title>The Global Catalogue of Microorganisms (GCM) 10K type strain sequencing project: providing services to taxonomists for standard genome sequencing and annotation.</title>
        <authorList>
            <consortium name="The Broad Institute Genomics Platform"/>
            <consortium name="The Broad Institute Genome Sequencing Center for Infectious Disease"/>
            <person name="Wu L."/>
            <person name="Ma J."/>
        </authorList>
    </citation>
    <scope>NUCLEOTIDE SEQUENCE [LARGE SCALE GENOMIC DNA]</scope>
    <source>
        <strain evidence="3 4">JCM 15910</strain>
    </source>
</reference>
<keyword evidence="1" id="KW-0472">Membrane</keyword>
<sequence>MGLLGVQIFFCLSGFLITTNLINEEDARGSASLRSFYIRRCFRILPAALTFLAIAGLLGTLQFIEVDPTRWVHTLLFMANYSEAPRSYYVMHFWSLAVEEHFYFIWPLAFILLRQSSHRLVLVVATIAGVALWRAIAFKYQITYTDSALFWGRTDTNADSLLFGVALALLFADPEWRARIVKHLSGKWAPLLGFGLVVCALSVAMLRQAFDWKVNLFLIDVQFLLIVSAIIFTVVNPGGWMGRLLESPPFRWVGRLSYSLYLYQQLFLVEDEWLSSSLTVLQDFPINIVAAVACALLSLHLIEKPMIRIGHRLATAKGQPFAMDAARV</sequence>
<feature type="transmembrane region" description="Helical" evidence="1">
    <location>
        <begin position="188"/>
        <end position="210"/>
    </location>
</feature>
<feature type="transmembrane region" description="Helical" evidence="1">
    <location>
        <begin position="120"/>
        <end position="140"/>
    </location>
</feature>
<proteinExistence type="predicted"/>
<organism evidence="3 4">
    <name type="scientific">Sphingopyxis soli</name>
    <dbReference type="NCBI Taxonomy" id="592051"/>
    <lineage>
        <taxon>Bacteria</taxon>
        <taxon>Pseudomonadati</taxon>
        <taxon>Pseudomonadota</taxon>
        <taxon>Alphaproteobacteria</taxon>
        <taxon>Sphingomonadales</taxon>
        <taxon>Sphingomonadaceae</taxon>
        <taxon>Sphingopyxis</taxon>
    </lineage>
</organism>
<dbReference type="Pfam" id="PF01757">
    <property type="entry name" value="Acyl_transf_3"/>
    <property type="match status" value="1"/>
</dbReference>
<comment type="caution">
    <text evidence="3">The sequence shown here is derived from an EMBL/GenBank/DDBJ whole genome shotgun (WGS) entry which is preliminary data.</text>
</comment>
<feature type="transmembrane region" description="Helical" evidence="1">
    <location>
        <begin position="44"/>
        <end position="64"/>
    </location>
</feature>
<dbReference type="Proteomes" id="UP001500738">
    <property type="component" value="Unassembled WGS sequence"/>
</dbReference>
<dbReference type="InterPro" id="IPR002656">
    <property type="entry name" value="Acyl_transf_3_dom"/>
</dbReference>
<keyword evidence="1" id="KW-1133">Transmembrane helix</keyword>
<dbReference type="InterPro" id="IPR050879">
    <property type="entry name" value="Acyltransferase_3"/>
</dbReference>
<name>A0ABN1M066_9SPHN</name>
<evidence type="ECO:0000313" key="4">
    <source>
        <dbReference type="Proteomes" id="UP001500738"/>
    </source>
</evidence>
<feature type="transmembrane region" description="Helical" evidence="1">
    <location>
        <begin position="6"/>
        <end position="23"/>
    </location>
</feature>
<gene>
    <name evidence="3" type="ORF">GCM10009115_09170</name>
</gene>
<evidence type="ECO:0000313" key="3">
    <source>
        <dbReference type="EMBL" id="GAA0862453.1"/>
    </source>
</evidence>
<evidence type="ECO:0000256" key="1">
    <source>
        <dbReference type="SAM" id="Phobius"/>
    </source>
</evidence>
<evidence type="ECO:0000259" key="2">
    <source>
        <dbReference type="Pfam" id="PF01757"/>
    </source>
</evidence>
<accession>A0ABN1M066</accession>
<protein>
    <recommendedName>
        <fullName evidence="2">Acyltransferase 3 domain-containing protein</fullName>
    </recommendedName>
</protein>
<dbReference type="PANTHER" id="PTHR23028:SF53">
    <property type="entry name" value="ACYL_TRANSF_3 DOMAIN-CONTAINING PROTEIN"/>
    <property type="match status" value="1"/>
</dbReference>
<keyword evidence="4" id="KW-1185">Reference proteome</keyword>
<keyword evidence="1" id="KW-0812">Transmembrane</keyword>
<feature type="transmembrane region" description="Helical" evidence="1">
    <location>
        <begin position="91"/>
        <end position="113"/>
    </location>
</feature>